<keyword evidence="8" id="KW-1133">Transmembrane helix</keyword>
<dbReference type="EMBL" id="KP143769">
    <property type="protein sequence ID" value="AKJ93718.1"/>
    <property type="molecule type" value="Genomic_DNA"/>
</dbReference>
<dbReference type="GO" id="GO:0044167">
    <property type="term" value="C:host cell endoplasmic reticulum membrane"/>
    <property type="evidence" value="ECO:0007669"/>
    <property type="project" value="UniProtKB-SubCell"/>
</dbReference>
<dbReference type="KEGG" id="vg:24528119"/>
<proteinExistence type="inferred from homology"/>
<evidence type="ECO:0000256" key="11">
    <source>
        <dbReference type="ARBA" id="ARBA00023200"/>
    </source>
</evidence>
<evidence type="ECO:0000256" key="13">
    <source>
        <dbReference type="ARBA" id="ARBA00034701"/>
    </source>
</evidence>
<sequence>MDVITNRLDEIVEQNIADEKFVDFVIHGLEHQCPVILRPLIRLFIDMLVFAIVLYIFSERLIRRNTYMLLSLASLVVALTAFYYVIL</sequence>
<organismHost>
    <name type="scientific">Procyon lotor</name>
    <name type="common">Raccoon</name>
    <dbReference type="NCBI Taxonomy" id="9654"/>
</organismHost>
<evidence type="ECO:0000256" key="2">
    <source>
        <dbReference type="ARBA" id="ARBA00004385"/>
    </source>
</evidence>
<evidence type="ECO:0000256" key="5">
    <source>
        <dbReference type="ARBA" id="ARBA00022692"/>
    </source>
</evidence>
<name>A0A0G3FXP7_RACVI</name>
<keyword evidence="4" id="KW-0244">Early protein</keyword>
<dbReference type="OrthoDB" id="27945at10239"/>
<evidence type="ECO:0000313" key="16">
    <source>
        <dbReference type="EMBL" id="AKJ93718.1"/>
    </source>
</evidence>
<comment type="subcellular location">
    <subcellularLocation>
        <location evidence="1">Host cytoplasm</location>
    </subcellularLocation>
    <subcellularLocation>
        <location evidence="3">Host endoplasmic reticulum membrane</location>
    </subcellularLocation>
    <subcellularLocation>
        <location evidence="2">Virion membrane</location>
        <topology evidence="2">Multi-pass membrane protein</topology>
    </subcellularLocation>
</comment>
<keyword evidence="11" id="KW-1035">Host cytoplasm</keyword>
<accession>A0A0G3FXP7</accession>
<evidence type="ECO:0000256" key="12">
    <source>
        <dbReference type="ARBA" id="ARBA00034681"/>
    </source>
</evidence>
<dbReference type="GeneID" id="24528119"/>
<comment type="similarity">
    <text evidence="13">Belongs to the orthopoxvirus OPG096 family.</text>
</comment>
<organism evidence="16 17">
    <name type="scientific">Raccoon poxvirus</name>
    <name type="common">RCN</name>
    <dbReference type="NCBI Taxonomy" id="10256"/>
    <lineage>
        <taxon>Viruses</taxon>
        <taxon>Varidnaviria</taxon>
        <taxon>Bamfordvirae</taxon>
        <taxon>Nucleocytoviricota</taxon>
        <taxon>Pokkesviricetes</taxon>
        <taxon>Chitovirales</taxon>
        <taxon>Poxviridae</taxon>
        <taxon>Chordopoxvirinae</taxon>
        <taxon>Orthopoxvirus</taxon>
        <taxon>Orthopoxvirus raccoonpox</taxon>
    </lineage>
</organism>
<evidence type="ECO:0000256" key="10">
    <source>
        <dbReference type="ARBA" id="ARBA00023184"/>
    </source>
</evidence>
<comment type="function">
    <text evidence="12">Early protein involved in virion morphogenesis. Participates in the formation and elongation of crescent-shaped membrane precursors of immature virions in cytoplasmic factories.</text>
</comment>
<evidence type="ECO:0000256" key="15">
    <source>
        <dbReference type="ARBA" id="ARBA00034916"/>
    </source>
</evidence>
<evidence type="ECO:0000256" key="4">
    <source>
        <dbReference type="ARBA" id="ARBA00022518"/>
    </source>
</evidence>
<keyword evidence="5" id="KW-0812">Transmembrane</keyword>
<gene>
    <name evidence="16" type="ORF">RCNV-Herman-085</name>
</gene>
<evidence type="ECO:0000256" key="14">
    <source>
        <dbReference type="ARBA" id="ARBA00034812"/>
    </source>
</evidence>
<evidence type="ECO:0000256" key="7">
    <source>
        <dbReference type="ARBA" id="ARBA00022870"/>
    </source>
</evidence>
<dbReference type="Pfam" id="PF05803">
    <property type="entry name" value="Chordopox_L2"/>
    <property type="match status" value="1"/>
</dbReference>
<dbReference type="RefSeq" id="YP_009143397.1">
    <property type="nucleotide sequence ID" value="NC_027213.1"/>
</dbReference>
<keyword evidence="17" id="KW-1185">Reference proteome</keyword>
<evidence type="ECO:0000313" key="17">
    <source>
        <dbReference type="Proteomes" id="UP000101745"/>
    </source>
</evidence>
<dbReference type="GO" id="GO:0055036">
    <property type="term" value="C:virion membrane"/>
    <property type="evidence" value="ECO:0007669"/>
    <property type="project" value="UniProtKB-SubCell"/>
</dbReference>
<protein>
    <recommendedName>
        <fullName evidence="14">Protein OPG096</fullName>
    </recommendedName>
    <alternativeName>
        <fullName evidence="15">Protein L2</fullName>
    </alternativeName>
</protein>
<dbReference type="InterPro" id="IPR008447">
    <property type="entry name" value="Prot_L2"/>
</dbReference>
<evidence type="ECO:0000256" key="9">
    <source>
        <dbReference type="ARBA" id="ARBA00023136"/>
    </source>
</evidence>
<keyword evidence="6" id="KW-0946">Virion</keyword>
<keyword evidence="9" id="KW-0472">Membrane</keyword>
<evidence type="ECO:0000256" key="1">
    <source>
        <dbReference type="ARBA" id="ARBA00004192"/>
    </source>
</evidence>
<evidence type="ECO:0000256" key="3">
    <source>
        <dbReference type="ARBA" id="ARBA00004625"/>
    </source>
</evidence>
<keyword evidence="7" id="KW-1043">Host membrane</keyword>
<evidence type="ECO:0000256" key="8">
    <source>
        <dbReference type="ARBA" id="ARBA00022989"/>
    </source>
</evidence>
<keyword evidence="10" id="KW-1038">Host endoplasmic reticulum</keyword>
<evidence type="ECO:0000256" key="6">
    <source>
        <dbReference type="ARBA" id="ARBA00022844"/>
    </source>
</evidence>
<reference evidence="16 17" key="1">
    <citation type="journal article" date="2015" name="J. Gen. Virol.">
        <title>Genome sequence and comparative virulence of raccoonpox virus: the first North American poxvirus sequence.</title>
        <authorList>
            <person name="Fleischauer C."/>
            <person name="Upton C."/>
            <person name="Victoria J."/>
            <person name="Jones G.J."/>
            <person name="Roper R.L."/>
        </authorList>
    </citation>
    <scope>NUCLEOTIDE SEQUENCE [LARGE SCALE GENOMIC DNA]</scope>
    <source>
        <strain evidence="16 17">Herman</strain>
    </source>
</reference>
<dbReference type="Proteomes" id="UP000101745">
    <property type="component" value="Segment"/>
</dbReference>